<gene>
    <name evidence="16 17 18" type="primary">LOC116213857</name>
</gene>
<evidence type="ECO:0000256" key="9">
    <source>
        <dbReference type="ARBA" id="ARBA00022842"/>
    </source>
</evidence>
<feature type="domain" description="Chorismate-utilising enzyme C-terminal" evidence="14">
    <location>
        <begin position="369"/>
        <end position="625"/>
    </location>
</feature>
<comment type="cofactor">
    <cofactor evidence="2">
        <name>Mg(2+)</name>
        <dbReference type="ChEBI" id="CHEBI:18420"/>
    </cofactor>
</comment>
<name>A0A6P8E4D8_PUNGR</name>
<keyword evidence="11" id="KW-0413">Isomerase</keyword>
<evidence type="ECO:0000256" key="13">
    <source>
        <dbReference type="ARBA" id="ARBA00060533"/>
    </source>
</evidence>
<evidence type="ECO:0000256" key="6">
    <source>
        <dbReference type="ARBA" id="ARBA00022528"/>
    </source>
</evidence>
<keyword evidence="10" id="KW-0809">Transit peptide</keyword>
<protein>
    <recommendedName>
        <fullName evidence="5">isochorismate synthase</fullName>
        <ecNumber evidence="5">5.4.4.2</ecNumber>
    </recommendedName>
</protein>
<organism evidence="15 18">
    <name type="scientific">Punica granatum</name>
    <name type="common">Pomegranate</name>
    <dbReference type="NCBI Taxonomy" id="22663"/>
    <lineage>
        <taxon>Eukaryota</taxon>
        <taxon>Viridiplantae</taxon>
        <taxon>Streptophyta</taxon>
        <taxon>Embryophyta</taxon>
        <taxon>Tracheophyta</taxon>
        <taxon>Spermatophyta</taxon>
        <taxon>Magnoliopsida</taxon>
        <taxon>eudicotyledons</taxon>
        <taxon>Gunneridae</taxon>
        <taxon>Pentapetalae</taxon>
        <taxon>rosids</taxon>
        <taxon>malvids</taxon>
        <taxon>Myrtales</taxon>
        <taxon>Lythraceae</taxon>
        <taxon>Punica</taxon>
    </lineage>
</organism>
<dbReference type="AlphaFoldDB" id="A0A6P8E4D8"/>
<dbReference type="OrthoDB" id="8119704at2759"/>
<dbReference type="Gene3D" id="3.60.120.10">
    <property type="entry name" value="Anthranilate synthase"/>
    <property type="match status" value="1"/>
</dbReference>
<dbReference type="InterPro" id="IPR044250">
    <property type="entry name" value="MenF-like"/>
</dbReference>
<evidence type="ECO:0000256" key="3">
    <source>
        <dbReference type="ARBA" id="ARBA00004229"/>
    </source>
</evidence>
<evidence type="ECO:0000259" key="14">
    <source>
        <dbReference type="Pfam" id="PF00425"/>
    </source>
</evidence>
<dbReference type="GO" id="GO:0008909">
    <property type="term" value="F:isochorismate synthase activity"/>
    <property type="evidence" value="ECO:0007669"/>
    <property type="project" value="UniProtKB-EC"/>
</dbReference>
<comment type="subcellular location">
    <subcellularLocation>
        <location evidence="3">Plastid</location>
        <location evidence="3">Chloroplast</location>
    </subcellularLocation>
</comment>
<keyword evidence="6" id="KW-0150">Chloroplast</keyword>
<dbReference type="EC" id="5.4.4.2" evidence="5"/>
<dbReference type="SUPFAM" id="SSF56322">
    <property type="entry name" value="ADC synthase"/>
    <property type="match status" value="1"/>
</dbReference>
<dbReference type="PANTHER" id="PTHR47253">
    <property type="match status" value="1"/>
</dbReference>
<dbReference type="PANTHER" id="PTHR47253:SF4">
    <property type="entry name" value="ISOCHORISMATE SYNTHASE 2, CHLOROPLASTIC"/>
    <property type="match status" value="1"/>
</dbReference>
<dbReference type="NCBIfam" id="TIGR00543">
    <property type="entry name" value="isochor_syn"/>
    <property type="match status" value="1"/>
</dbReference>
<dbReference type="Pfam" id="PF00425">
    <property type="entry name" value="Chorismate_bind"/>
    <property type="match status" value="1"/>
</dbReference>
<evidence type="ECO:0000256" key="7">
    <source>
        <dbReference type="ARBA" id="ARBA00022640"/>
    </source>
</evidence>
<dbReference type="GeneID" id="116213857"/>
<dbReference type="InterPro" id="IPR005801">
    <property type="entry name" value="ADC_synthase"/>
</dbReference>
<keyword evidence="15" id="KW-1185">Reference proteome</keyword>
<keyword evidence="7" id="KW-0934">Plastid</keyword>
<evidence type="ECO:0000256" key="4">
    <source>
        <dbReference type="ARBA" id="ARBA00005297"/>
    </source>
</evidence>
<evidence type="ECO:0000313" key="15">
    <source>
        <dbReference type="Proteomes" id="UP000515151"/>
    </source>
</evidence>
<keyword evidence="9" id="KW-0460">Magnesium</keyword>
<evidence type="ECO:0000256" key="8">
    <source>
        <dbReference type="ARBA" id="ARBA00022821"/>
    </source>
</evidence>
<comment type="catalytic activity">
    <reaction evidence="1">
        <text>chorismate = isochorismate</text>
        <dbReference type="Rhea" id="RHEA:18985"/>
        <dbReference type="ChEBI" id="CHEBI:29748"/>
        <dbReference type="ChEBI" id="CHEBI:29780"/>
        <dbReference type="EC" id="5.4.4.2"/>
    </reaction>
</comment>
<dbReference type="InterPro" id="IPR004561">
    <property type="entry name" value="IsoChor_synthase"/>
</dbReference>
<evidence type="ECO:0000256" key="10">
    <source>
        <dbReference type="ARBA" id="ARBA00022946"/>
    </source>
</evidence>
<evidence type="ECO:0000313" key="18">
    <source>
        <dbReference type="RefSeq" id="XP_031404817.1"/>
    </source>
</evidence>
<comment type="function">
    <text evidence="12">Isochorismate synthase involved in the synthesis of salicylic acid (SA) required for both local and systemic acquired resistance (LAR and SAR) while SA synthesized through the phenylalanine ammonium lyase (PAL) pathway seems to potentiate plant cell death. Also involved in phylloquinone (vitamin K1) synthesis. Has no isochorismate pyruvate lyase (IPL) activity.</text>
</comment>
<dbReference type="RefSeq" id="XP_031404816.1">
    <property type="nucleotide sequence ID" value="XM_031548956.1"/>
</dbReference>
<reference evidence="16 17" key="2">
    <citation type="submission" date="2025-04" db="UniProtKB">
        <authorList>
            <consortium name="RefSeq"/>
        </authorList>
    </citation>
    <scope>IDENTIFICATION</scope>
    <source>
        <tissue evidence="16 17">Leaf</tissue>
    </source>
</reference>
<proteinExistence type="inferred from homology"/>
<evidence type="ECO:0000256" key="1">
    <source>
        <dbReference type="ARBA" id="ARBA00000799"/>
    </source>
</evidence>
<accession>A0A6P8E4D8</accession>
<dbReference type="GO" id="GO:0042372">
    <property type="term" value="P:phylloquinone biosynthetic process"/>
    <property type="evidence" value="ECO:0007669"/>
    <property type="project" value="TreeGrafter"/>
</dbReference>
<evidence type="ECO:0000313" key="17">
    <source>
        <dbReference type="RefSeq" id="XP_031404816.1"/>
    </source>
</evidence>
<keyword evidence="8" id="KW-0611">Plant defense</keyword>
<evidence type="ECO:0000256" key="12">
    <source>
        <dbReference type="ARBA" id="ARBA00059718"/>
    </source>
</evidence>
<evidence type="ECO:0000256" key="5">
    <source>
        <dbReference type="ARBA" id="ARBA00012824"/>
    </source>
</evidence>
<comment type="pathway">
    <text evidence="13">Siderophore biosynthesis; salicylate biosynthesis.</text>
</comment>
<dbReference type="Proteomes" id="UP000515151">
    <property type="component" value="Chromosome 7"/>
</dbReference>
<dbReference type="RefSeq" id="XP_031404815.1">
    <property type="nucleotide sequence ID" value="XM_031548955.1"/>
</dbReference>
<reference evidence="15" key="1">
    <citation type="journal article" date="2020" name="Plant Biotechnol. J.">
        <title>The pomegranate (Punica granatum L.) draft genome dissects genetic divergence between soft- and hard-seeded cultivars.</title>
        <authorList>
            <person name="Luo X."/>
            <person name="Li H."/>
            <person name="Wu Z."/>
            <person name="Yao W."/>
            <person name="Zhao P."/>
            <person name="Cao D."/>
            <person name="Yu H."/>
            <person name="Li K."/>
            <person name="Poudel K."/>
            <person name="Zhao D."/>
            <person name="Zhang F."/>
            <person name="Xia X."/>
            <person name="Chen L."/>
            <person name="Wang Q."/>
            <person name="Jing D."/>
            <person name="Cao S."/>
        </authorList>
    </citation>
    <scope>NUCLEOTIDE SEQUENCE [LARGE SCALE GENOMIC DNA]</scope>
</reference>
<sequence>MSFLDEVWKPNYLRGYPQVRAISMPLCLPSFLGRIMYLFISAARSTPIASTAHCISSLQALCCSLMATAIAGVRWCPLFSASQPPKHGLSSAFVTPSMRPTTLRILSHKHRTRRSISMSMNGCDCDPRSPIGIAETRTLQVASTPSSAMDHLGAAIASLRANPPDTSSGIIRLQVPIQGKIESIDWLHSQDPHLPRCYFSRRSSRIRSSSDLLLESLNGNGNGNGNGDGRSSAANKLVSVAGIGSAVFFRHLRPFSFHDWSSIRRFLSMDSPLIRAYGAIRFDARSNLSPEWEPFGCFYFVVPQVEFDELEEGSVLATTIAWDASLSWTWENAIDSLEAVMRKVSSLVGKLKRQLPRASILSNSHCPDKTNWELAVNKVLHSIRRDDSPITKVVLARSSKFVTDTDLDPVTLLACLQSEGKDSYQFCFQPPNAPAFIGNTPEQLFRRSGLSISSEALAATRARGATKALDLQIEQELLTSPKDILEFSIVRDGIRDKLKAVCDGVVVEPELTVRKLPRVQHLNALIAGRLRSEDDEYAVLSSLHPTPAVCGSPMEDARDFIAETEAFDRGMYAGPVGWFGGGGSEFAVGIRSALIEKGGKAFFYAGTGIVEGSDPSLEWKELEMKTSQFTNYLKQEVAVE</sequence>
<dbReference type="RefSeq" id="XP_031404817.1">
    <property type="nucleotide sequence ID" value="XM_031548957.1"/>
</dbReference>
<evidence type="ECO:0000313" key="16">
    <source>
        <dbReference type="RefSeq" id="XP_031404815.1"/>
    </source>
</evidence>
<comment type="similarity">
    <text evidence="4">Belongs to the isochorismate synthase family.</text>
</comment>
<evidence type="ECO:0000256" key="2">
    <source>
        <dbReference type="ARBA" id="ARBA00001946"/>
    </source>
</evidence>
<dbReference type="FunFam" id="3.60.120.10:FF:000005">
    <property type="entry name" value="isochorismate synthase, chloroplastic-like isoform X1"/>
    <property type="match status" value="1"/>
</dbReference>
<dbReference type="GO" id="GO:0009507">
    <property type="term" value="C:chloroplast"/>
    <property type="evidence" value="ECO:0007669"/>
    <property type="project" value="UniProtKB-SubCell"/>
</dbReference>
<evidence type="ECO:0000256" key="11">
    <source>
        <dbReference type="ARBA" id="ARBA00023235"/>
    </source>
</evidence>
<dbReference type="GO" id="GO:0006952">
    <property type="term" value="P:defense response"/>
    <property type="evidence" value="ECO:0007669"/>
    <property type="project" value="UniProtKB-KW"/>
</dbReference>
<dbReference type="InterPro" id="IPR015890">
    <property type="entry name" value="Chorismate_C"/>
</dbReference>